<protein>
    <submittedName>
        <fullName evidence="1">Uncharacterized protein</fullName>
    </submittedName>
</protein>
<gene>
    <name evidence="1" type="ORF">T190607A01A_30140</name>
</gene>
<proteinExistence type="predicted"/>
<evidence type="ECO:0000313" key="2">
    <source>
        <dbReference type="Proteomes" id="UP001497416"/>
    </source>
</evidence>
<keyword evidence="2" id="KW-1185">Reference proteome</keyword>
<sequence>MICLVLLWTYKVYVFFAKMLNYRSTTILTLSKLSRNQTNKKQCIFQFIN</sequence>
<organism evidence="1 2">
    <name type="scientific">Tenacibaculum platacis</name>
    <dbReference type="NCBI Taxonomy" id="3137852"/>
    <lineage>
        <taxon>Bacteria</taxon>
        <taxon>Pseudomonadati</taxon>
        <taxon>Bacteroidota</taxon>
        <taxon>Flavobacteriia</taxon>
        <taxon>Flavobacteriales</taxon>
        <taxon>Flavobacteriaceae</taxon>
        <taxon>Tenacibaculum</taxon>
    </lineage>
</organism>
<comment type="caution">
    <text evidence="1">The sequence shown here is derived from an EMBL/GenBank/DDBJ whole genome shotgun (WGS) entry which is preliminary data.</text>
</comment>
<accession>A0ABM9P2K3</accession>
<reference evidence="1 2" key="1">
    <citation type="submission" date="2024-05" db="EMBL/GenBank/DDBJ databases">
        <authorList>
            <person name="Duchaud E."/>
        </authorList>
    </citation>
    <scope>NUCLEOTIDE SEQUENCE [LARGE SCALE GENOMIC DNA]</scope>
    <source>
        <strain evidence="1">Ena-SAMPLE-TAB-13-05-2024-13:56:06:370-140302</strain>
    </source>
</reference>
<name>A0ABM9P2K3_9FLAO</name>
<dbReference type="Proteomes" id="UP001497416">
    <property type="component" value="Unassembled WGS sequence"/>
</dbReference>
<dbReference type="EMBL" id="CAXIXY010000005">
    <property type="protein sequence ID" value="CAL2088491.1"/>
    <property type="molecule type" value="Genomic_DNA"/>
</dbReference>
<evidence type="ECO:0000313" key="1">
    <source>
        <dbReference type="EMBL" id="CAL2088491.1"/>
    </source>
</evidence>